<evidence type="ECO:0000313" key="1">
    <source>
        <dbReference type="EMBL" id="HJD42020.1"/>
    </source>
</evidence>
<dbReference type="GO" id="GO:0030435">
    <property type="term" value="P:sporulation resulting in formation of a cellular spore"/>
    <property type="evidence" value="ECO:0007669"/>
    <property type="project" value="InterPro"/>
</dbReference>
<name>A0A9D2RBY6_9FIRM</name>
<comment type="caution">
    <text evidence="1">The sequence shown here is derived from an EMBL/GenBank/DDBJ whole genome shotgun (WGS) entry which is preliminary data.</text>
</comment>
<dbReference type="InterPro" id="IPR012504">
    <property type="entry name" value="Spore_YabP"/>
</dbReference>
<dbReference type="NCBIfam" id="TIGR02892">
    <property type="entry name" value="spore_yabP"/>
    <property type="match status" value="1"/>
</dbReference>
<dbReference type="InterPro" id="IPR038705">
    <property type="entry name" value="YabP_sf"/>
</dbReference>
<evidence type="ECO:0000313" key="2">
    <source>
        <dbReference type="Proteomes" id="UP000823909"/>
    </source>
</evidence>
<dbReference type="Pfam" id="PF07873">
    <property type="entry name" value="YabP"/>
    <property type="match status" value="1"/>
</dbReference>
<dbReference type="Gene3D" id="2.60.40.2000">
    <property type="match status" value="1"/>
</dbReference>
<dbReference type="PIRSF" id="PIRSF011576">
    <property type="entry name" value="YabP"/>
    <property type="match status" value="1"/>
</dbReference>
<dbReference type="InterPro" id="IPR022476">
    <property type="entry name" value="Spore_YabP/YqfC"/>
</dbReference>
<gene>
    <name evidence="1" type="primary">yabP</name>
    <name evidence="1" type="ORF">H9910_03280</name>
</gene>
<accession>A0A9D2RBY6</accession>
<reference evidence="1" key="2">
    <citation type="submission" date="2021-04" db="EMBL/GenBank/DDBJ databases">
        <authorList>
            <person name="Gilroy R."/>
        </authorList>
    </citation>
    <scope>NUCLEOTIDE SEQUENCE</scope>
    <source>
        <strain evidence="1">ChiBcec15-3976</strain>
    </source>
</reference>
<sequence>MEEQRTAKPHKLVLNNRKTSMVTGVLDVLSFDLNEILLETEQGMLMVKGTDLHVNRLSVEKGEVDLSGNIDSIAYSGIAQTGKQDGSFLSRLFK</sequence>
<proteinExistence type="predicted"/>
<dbReference type="EMBL" id="DWUU01000022">
    <property type="protein sequence ID" value="HJD42020.1"/>
    <property type="molecule type" value="Genomic_DNA"/>
</dbReference>
<reference evidence="1" key="1">
    <citation type="journal article" date="2021" name="PeerJ">
        <title>Extensive microbial diversity within the chicken gut microbiome revealed by metagenomics and culture.</title>
        <authorList>
            <person name="Gilroy R."/>
            <person name="Ravi A."/>
            <person name="Getino M."/>
            <person name="Pursley I."/>
            <person name="Horton D.L."/>
            <person name="Alikhan N.F."/>
            <person name="Baker D."/>
            <person name="Gharbi K."/>
            <person name="Hall N."/>
            <person name="Watson M."/>
            <person name="Adriaenssens E.M."/>
            <person name="Foster-Nyarko E."/>
            <person name="Jarju S."/>
            <person name="Secka A."/>
            <person name="Antonio M."/>
            <person name="Oren A."/>
            <person name="Chaudhuri R.R."/>
            <person name="La Ragione R."/>
            <person name="Hildebrand F."/>
            <person name="Pallen M.J."/>
        </authorList>
    </citation>
    <scope>NUCLEOTIDE SEQUENCE</scope>
    <source>
        <strain evidence="1">ChiBcec15-3976</strain>
    </source>
</reference>
<protein>
    <submittedName>
        <fullName evidence="1">Sporulation protein YabP</fullName>
    </submittedName>
</protein>
<dbReference type="AlphaFoldDB" id="A0A9D2RBY6"/>
<organism evidence="1 2">
    <name type="scientific">Candidatus Mediterraneibacter quadrami</name>
    <dbReference type="NCBI Taxonomy" id="2838684"/>
    <lineage>
        <taxon>Bacteria</taxon>
        <taxon>Bacillati</taxon>
        <taxon>Bacillota</taxon>
        <taxon>Clostridia</taxon>
        <taxon>Lachnospirales</taxon>
        <taxon>Lachnospiraceae</taxon>
        <taxon>Mediterraneibacter</taxon>
    </lineage>
</organism>
<dbReference type="Proteomes" id="UP000823909">
    <property type="component" value="Unassembled WGS sequence"/>
</dbReference>